<dbReference type="AlphaFoldDB" id="A0A450YJ78"/>
<proteinExistence type="predicted"/>
<name>A0A450YJ78_9GAMM</name>
<reference evidence="1" key="1">
    <citation type="submission" date="2019-02" db="EMBL/GenBank/DDBJ databases">
        <authorList>
            <person name="Gruber-Vodicka R. H."/>
            <person name="Seah K. B. B."/>
        </authorList>
    </citation>
    <scope>NUCLEOTIDE SEQUENCE</scope>
    <source>
        <strain evidence="1">BECK_BZ125</strain>
    </source>
</reference>
<dbReference type="EMBL" id="CAADFT010000012">
    <property type="protein sequence ID" value="VFK41579.1"/>
    <property type="molecule type" value="Genomic_DNA"/>
</dbReference>
<evidence type="ECO:0000313" key="1">
    <source>
        <dbReference type="EMBL" id="VFK41579.1"/>
    </source>
</evidence>
<protein>
    <submittedName>
        <fullName evidence="1">Uncharacterized protein</fullName>
    </submittedName>
</protein>
<sequence length="69" mass="7896">MNISRNILDLKNDISDGKKEIVNRIDGVYIGDREAIIRKALTCAESRYILIESFESAIPEAARKIRIYI</sequence>
<organism evidence="1">
    <name type="scientific">Candidatus Kentrum sp. TC</name>
    <dbReference type="NCBI Taxonomy" id="2126339"/>
    <lineage>
        <taxon>Bacteria</taxon>
        <taxon>Pseudomonadati</taxon>
        <taxon>Pseudomonadota</taxon>
        <taxon>Gammaproteobacteria</taxon>
        <taxon>Candidatus Kentrum</taxon>
    </lineage>
</organism>
<gene>
    <name evidence="1" type="ORF">BECKTC1821E_GA0114239_101220</name>
</gene>
<accession>A0A450YJ78</accession>